<protein>
    <submittedName>
        <fullName evidence="1">Uncharacterized protein</fullName>
    </submittedName>
</protein>
<accession>A0A2J6PX35</accession>
<dbReference type="Pfam" id="PF26639">
    <property type="entry name" value="Het-6_barrel"/>
    <property type="match status" value="1"/>
</dbReference>
<evidence type="ECO:0000313" key="1">
    <source>
        <dbReference type="EMBL" id="PMD18567.1"/>
    </source>
</evidence>
<sequence>MSTWVSQHDTIETLHGPTPENWTLFANFSRRKNIYRNLLKRRKAFQQECDESALTLDHLLNNFKCPGYISRFGITERGYIGRVPIATRRGDLIVILLDAKVPHVLRRVAGTHHYRLLGEYYIHGIMKEAFMRNWGGKTQDFILK</sequence>
<dbReference type="OrthoDB" id="4850726at2759"/>
<gene>
    <name evidence="1" type="ORF">NA56DRAFT_706481</name>
</gene>
<reference evidence="1 2" key="1">
    <citation type="submission" date="2016-05" db="EMBL/GenBank/DDBJ databases">
        <title>A degradative enzymes factory behind the ericoid mycorrhizal symbiosis.</title>
        <authorList>
            <consortium name="DOE Joint Genome Institute"/>
            <person name="Martino E."/>
            <person name="Morin E."/>
            <person name="Grelet G."/>
            <person name="Kuo A."/>
            <person name="Kohler A."/>
            <person name="Daghino S."/>
            <person name="Barry K."/>
            <person name="Choi C."/>
            <person name="Cichocki N."/>
            <person name="Clum A."/>
            <person name="Copeland A."/>
            <person name="Hainaut M."/>
            <person name="Haridas S."/>
            <person name="Labutti K."/>
            <person name="Lindquist E."/>
            <person name="Lipzen A."/>
            <person name="Khouja H.-R."/>
            <person name="Murat C."/>
            <person name="Ohm R."/>
            <person name="Olson A."/>
            <person name="Spatafora J."/>
            <person name="Veneault-Fourrey C."/>
            <person name="Henrissat B."/>
            <person name="Grigoriev I."/>
            <person name="Martin F."/>
            <person name="Perotto S."/>
        </authorList>
    </citation>
    <scope>NUCLEOTIDE SEQUENCE [LARGE SCALE GENOMIC DNA]</scope>
    <source>
        <strain evidence="1 2">UAMH 7357</strain>
    </source>
</reference>
<dbReference type="Proteomes" id="UP000235672">
    <property type="component" value="Unassembled WGS sequence"/>
</dbReference>
<proteinExistence type="predicted"/>
<dbReference type="AlphaFoldDB" id="A0A2J6PX35"/>
<dbReference type="EMBL" id="KZ613493">
    <property type="protein sequence ID" value="PMD18567.1"/>
    <property type="molecule type" value="Genomic_DNA"/>
</dbReference>
<evidence type="ECO:0000313" key="2">
    <source>
        <dbReference type="Proteomes" id="UP000235672"/>
    </source>
</evidence>
<name>A0A2J6PX35_9HELO</name>
<keyword evidence="2" id="KW-1185">Reference proteome</keyword>
<organism evidence="1 2">
    <name type="scientific">Hyaloscypha hepaticicola</name>
    <dbReference type="NCBI Taxonomy" id="2082293"/>
    <lineage>
        <taxon>Eukaryota</taxon>
        <taxon>Fungi</taxon>
        <taxon>Dikarya</taxon>
        <taxon>Ascomycota</taxon>
        <taxon>Pezizomycotina</taxon>
        <taxon>Leotiomycetes</taxon>
        <taxon>Helotiales</taxon>
        <taxon>Hyaloscyphaceae</taxon>
        <taxon>Hyaloscypha</taxon>
    </lineage>
</organism>